<protein>
    <recommendedName>
        <fullName evidence="4">PH domain-containing protein</fullName>
    </recommendedName>
</protein>
<dbReference type="AlphaFoldDB" id="A0A918R570"/>
<sequence length="188" mass="20498">MADSAATPFEARYSIPKLLGWTLLAAPLATFSAVMLTQGLADGGFLIAILGALGLLFFGGGMAAFLRSMFDRRVQLRIDGNGLLLRAHSARVIPLRSIKRVGTDQGLIWLLLYKPSRFPIEGRWRRLIYRINGTAAKGFFGDAWIWTAHLNCSKQQVFSAINAHIVPTAFERDLAARIAAADAAQPDG</sequence>
<proteinExistence type="predicted"/>
<feature type="transmembrane region" description="Helical" evidence="1">
    <location>
        <begin position="43"/>
        <end position="66"/>
    </location>
</feature>
<dbReference type="RefSeq" id="WP_189538584.1">
    <property type="nucleotide sequence ID" value="NZ_BMZD01000001.1"/>
</dbReference>
<evidence type="ECO:0000256" key="1">
    <source>
        <dbReference type="SAM" id="Phobius"/>
    </source>
</evidence>
<reference evidence="2" key="2">
    <citation type="submission" date="2020-09" db="EMBL/GenBank/DDBJ databases">
        <authorList>
            <person name="Sun Q."/>
            <person name="Kim S."/>
        </authorList>
    </citation>
    <scope>NUCLEOTIDE SEQUENCE</scope>
    <source>
        <strain evidence="2">KCTC 32422</strain>
    </source>
</reference>
<name>A0A918R570_9SPHN</name>
<evidence type="ECO:0000313" key="3">
    <source>
        <dbReference type="Proteomes" id="UP000634139"/>
    </source>
</evidence>
<organism evidence="2 3">
    <name type="scientific">Novosphingobium arvoryzae</name>
    <dbReference type="NCBI Taxonomy" id="1256514"/>
    <lineage>
        <taxon>Bacteria</taxon>
        <taxon>Pseudomonadati</taxon>
        <taxon>Pseudomonadota</taxon>
        <taxon>Alphaproteobacteria</taxon>
        <taxon>Sphingomonadales</taxon>
        <taxon>Sphingomonadaceae</taxon>
        <taxon>Novosphingobium</taxon>
    </lineage>
</organism>
<keyword evidence="3" id="KW-1185">Reference proteome</keyword>
<gene>
    <name evidence="2" type="ORF">GCM10011617_02260</name>
</gene>
<feature type="transmembrane region" description="Helical" evidence="1">
    <location>
        <begin position="18"/>
        <end position="37"/>
    </location>
</feature>
<dbReference type="Proteomes" id="UP000634139">
    <property type="component" value="Unassembled WGS sequence"/>
</dbReference>
<comment type="caution">
    <text evidence="2">The sequence shown here is derived from an EMBL/GenBank/DDBJ whole genome shotgun (WGS) entry which is preliminary data.</text>
</comment>
<keyword evidence="1" id="KW-0812">Transmembrane</keyword>
<reference evidence="2" key="1">
    <citation type="journal article" date="2014" name="Int. J. Syst. Evol. Microbiol.">
        <title>Complete genome sequence of Corynebacterium casei LMG S-19264T (=DSM 44701T), isolated from a smear-ripened cheese.</title>
        <authorList>
            <consortium name="US DOE Joint Genome Institute (JGI-PGF)"/>
            <person name="Walter F."/>
            <person name="Albersmeier A."/>
            <person name="Kalinowski J."/>
            <person name="Ruckert C."/>
        </authorList>
    </citation>
    <scope>NUCLEOTIDE SEQUENCE</scope>
    <source>
        <strain evidence="2">KCTC 32422</strain>
    </source>
</reference>
<keyword evidence="1" id="KW-0472">Membrane</keyword>
<keyword evidence="1" id="KW-1133">Transmembrane helix</keyword>
<accession>A0A918R570</accession>
<dbReference type="EMBL" id="BMZD01000001">
    <property type="protein sequence ID" value="GGZ87137.1"/>
    <property type="molecule type" value="Genomic_DNA"/>
</dbReference>
<evidence type="ECO:0008006" key="4">
    <source>
        <dbReference type="Google" id="ProtNLM"/>
    </source>
</evidence>
<evidence type="ECO:0000313" key="2">
    <source>
        <dbReference type="EMBL" id="GGZ87137.1"/>
    </source>
</evidence>